<dbReference type="CDD" id="cd23992">
    <property type="entry name" value="PBP_GOBP"/>
    <property type="match status" value="1"/>
</dbReference>
<keyword evidence="3" id="KW-0964">Secreted</keyword>
<organism evidence="5">
    <name type="scientific">Telenomus podisi</name>
    <dbReference type="NCBI Taxonomy" id="408256"/>
    <lineage>
        <taxon>Eukaryota</taxon>
        <taxon>Metazoa</taxon>
        <taxon>Ecdysozoa</taxon>
        <taxon>Arthropoda</taxon>
        <taxon>Hexapoda</taxon>
        <taxon>Insecta</taxon>
        <taxon>Pterygota</taxon>
        <taxon>Neoptera</taxon>
        <taxon>Endopterygota</taxon>
        <taxon>Hymenoptera</taxon>
        <taxon>Apocrita</taxon>
        <taxon>Proctotrupomorpha</taxon>
        <taxon>Platygastroidea</taxon>
        <taxon>Scelionidae</taxon>
        <taxon>Telenominae</taxon>
        <taxon>Telenomus</taxon>
    </lineage>
</organism>
<dbReference type="EMBL" id="KM213237">
    <property type="protein sequence ID" value="AIU64829.1"/>
    <property type="molecule type" value="mRNA"/>
</dbReference>
<reference evidence="5" key="2">
    <citation type="journal article" date="2015" name="PLoS ONE">
        <title>Transcriptome-Based Identification of Highly Similar Odorant-Binding Proteins among Neotropical Stink Bugs and Their Egg Parasitoid.</title>
        <authorList>
            <person name="Farias L.R."/>
            <person name="Schimmelpfeng P.H."/>
            <person name="Togawa R.C."/>
            <person name="Costa M.M."/>
            <person name="Grynberg P."/>
            <person name="Martins N.F."/>
            <person name="Borges M."/>
            <person name="Blassioli-Moraes M.C."/>
            <person name="Laumann R.A."/>
            <person name="Bao S.N."/>
            <person name="Paula D.P."/>
        </authorList>
    </citation>
    <scope>NUCLEOTIDE SEQUENCE</scope>
</reference>
<dbReference type="PANTHER" id="PTHR21364:SF2">
    <property type="entry name" value="GENERAL ODORANT-BINDING PROTEIN 19A"/>
    <property type="match status" value="1"/>
</dbReference>
<accession>A0A097QH62</accession>
<proteinExistence type="evidence at transcript level"/>
<dbReference type="SUPFAM" id="SSF47565">
    <property type="entry name" value="Insect pheromone/odorant-binding proteins"/>
    <property type="match status" value="1"/>
</dbReference>
<feature type="chain" id="PRO_5001931865" evidence="4">
    <location>
        <begin position="19"/>
        <end position="136"/>
    </location>
</feature>
<dbReference type="PANTHER" id="PTHR21364">
    <property type="entry name" value="GENERAL ODORANT-BINDING PROTEIN 19A"/>
    <property type="match status" value="1"/>
</dbReference>
<comment type="similarity">
    <text evidence="2">Belongs to the PBP/GOBP family.</text>
</comment>
<dbReference type="GO" id="GO:0007608">
    <property type="term" value="P:sensory perception of smell"/>
    <property type="evidence" value="ECO:0007669"/>
    <property type="project" value="UniProtKB-ARBA"/>
</dbReference>
<dbReference type="SMART" id="SM00708">
    <property type="entry name" value="PhBP"/>
    <property type="match status" value="1"/>
</dbReference>
<dbReference type="FunFam" id="1.10.238.20:FF:000001">
    <property type="entry name" value="General odorant-binding protein lush"/>
    <property type="match status" value="1"/>
</dbReference>
<evidence type="ECO:0000256" key="4">
    <source>
        <dbReference type="SAM" id="SignalP"/>
    </source>
</evidence>
<evidence type="ECO:0000256" key="2">
    <source>
        <dbReference type="ARBA" id="ARBA00008098"/>
    </source>
</evidence>
<dbReference type="InterPro" id="IPR036728">
    <property type="entry name" value="PBP_GOBP_sf"/>
</dbReference>
<dbReference type="GO" id="GO:0005549">
    <property type="term" value="F:odorant binding"/>
    <property type="evidence" value="ECO:0007669"/>
    <property type="project" value="InterPro"/>
</dbReference>
<evidence type="ECO:0000256" key="1">
    <source>
        <dbReference type="ARBA" id="ARBA00004613"/>
    </source>
</evidence>
<dbReference type="Pfam" id="PF01395">
    <property type="entry name" value="PBP_GOBP"/>
    <property type="match status" value="1"/>
</dbReference>
<dbReference type="Gene3D" id="1.10.238.20">
    <property type="entry name" value="Pheromone/general odorant binding protein domain"/>
    <property type="match status" value="1"/>
</dbReference>
<dbReference type="AlphaFoldDB" id="A0A097QH62"/>
<dbReference type="GO" id="GO:0005576">
    <property type="term" value="C:extracellular region"/>
    <property type="evidence" value="ECO:0007669"/>
    <property type="project" value="UniProtKB-SubCell"/>
</dbReference>
<protein>
    <submittedName>
        <fullName evidence="5">Putative odorant-binding protein 1</fullName>
    </submittedName>
</protein>
<comment type="subcellular location">
    <subcellularLocation>
        <location evidence="1">Secreted</location>
    </subcellularLocation>
</comment>
<keyword evidence="4" id="KW-0732">Signal</keyword>
<sequence>MKSLHVLCLLGVFALASGVEIPDELKEMVQMVHDQCTGETGASNDAIEATKKGIFPADDQKLKCYLKCIYGNMGAISDEGELDAEAFSSVMPEELGAVLNPMINKCKGVTGADGCELAFNFNICLYNADPKNYLVI</sequence>
<dbReference type="InterPro" id="IPR006170">
    <property type="entry name" value="PBP/GOBP"/>
</dbReference>
<name>A0A097QH62_9HYME</name>
<feature type="signal peptide" evidence="4">
    <location>
        <begin position="1"/>
        <end position="18"/>
    </location>
</feature>
<evidence type="ECO:0000256" key="3">
    <source>
        <dbReference type="ARBA" id="ARBA00022525"/>
    </source>
</evidence>
<reference evidence="5" key="1">
    <citation type="submission" date="2014-07" db="EMBL/GenBank/DDBJ databases">
        <authorList>
            <person name="Zhang J.E."/>
            <person name="Yang H."/>
            <person name="Guo J."/>
            <person name="Deng Z."/>
            <person name="Luo H."/>
            <person name="Luo M."/>
            <person name="Zhao B."/>
        </authorList>
    </citation>
    <scope>NUCLEOTIDE SEQUENCE</scope>
</reference>
<evidence type="ECO:0000313" key="5">
    <source>
        <dbReference type="EMBL" id="AIU64829.1"/>
    </source>
</evidence>